<feature type="transmembrane region" description="Helical" evidence="6">
    <location>
        <begin position="232"/>
        <end position="257"/>
    </location>
</feature>
<comment type="caution">
    <text evidence="8">The sequence shown here is derived from an EMBL/GenBank/DDBJ whole genome shotgun (WGS) entry which is preliminary data.</text>
</comment>
<evidence type="ECO:0000313" key="9">
    <source>
        <dbReference type="Proteomes" id="UP000294830"/>
    </source>
</evidence>
<dbReference type="EMBL" id="SLWB01000001">
    <property type="protein sequence ID" value="TCN73118.1"/>
    <property type="molecule type" value="Genomic_DNA"/>
</dbReference>
<keyword evidence="4 6" id="KW-1133">Transmembrane helix</keyword>
<dbReference type="PANTHER" id="PTHR30294">
    <property type="entry name" value="MEMBRANE COMPONENT OF ABC TRANSPORTER YHHJ-RELATED"/>
    <property type="match status" value="1"/>
</dbReference>
<dbReference type="AlphaFoldDB" id="A0A4R2EWQ4"/>
<name>A0A4R2EWQ4_9BACT</name>
<dbReference type="InterPro" id="IPR036640">
    <property type="entry name" value="ABC1_TM_sf"/>
</dbReference>
<evidence type="ECO:0000256" key="3">
    <source>
        <dbReference type="ARBA" id="ARBA00022692"/>
    </source>
</evidence>
<dbReference type="Proteomes" id="UP000294830">
    <property type="component" value="Unassembled WGS sequence"/>
</dbReference>
<protein>
    <submittedName>
        <fullName evidence="8">ABC-2 type transport system permease protein</fullName>
    </submittedName>
</protein>
<dbReference type="Gene3D" id="3.40.190.10">
    <property type="entry name" value="Periplasmic binding protein-like II"/>
    <property type="match status" value="1"/>
</dbReference>
<dbReference type="PANTHER" id="PTHR30294:SF29">
    <property type="entry name" value="MULTIDRUG ABC TRANSPORTER PERMEASE YBHS-RELATED"/>
    <property type="match status" value="1"/>
</dbReference>
<evidence type="ECO:0000256" key="6">
    <source>
        <dbReference type="SAM" id="Phobius"/>
    </source>
</evidence>
<dbReference type="RefSeq" id="WP_131837897.1">
    <property type="nucleotide sequence ID" value="NZ_SLWB01000001.1"/>
</dbReference>
<keyword evidence="9" id="KW-1185">Reference proteome</keyword>
<dbReference type="SUPFAM" id="SSF53850">
    <property type="entry name" value="Periplasmic binding protein-like II"/>
    <property type="match status" value="1"/>
</dbReference>
<feature type="transmembrane region" description="Helical" evidence="6">
    <location>
        <begin position="405"/>
        <end position="424"/>
    </location>
</feature>
<dbReference type="GO" id="GO:0005886">
    <property type="term" value="C:plasma membrane"/>
    <property type="evidence" value="ECO:0007669"/>
    <property type="project" value="UniProtKB-SubCell"/>
</dbReference>
<feature type="transmembrane region" description="Helical" evidence="6">
    <location>
        <begin position="316"/>
        <end position="339"/>
    </location>
</feature>
<accession>A0A4R2EWQ4</accession>
<keyword evidence="2" id="KW-1003">Cell membrane</keyword>
<evidence type="ECO:0000256" key="2">
    <source>
        <dbReference type="ARBA" id="ARBA00022475"/>
    </source>
</evidence>
<dbReference type="SUPFAM" id="SSF90123">
    <property type="entry name" value="ABC transporter transmembrane region"/>
    <property type="match status" value="1"/>
</dbReference>
<gene>
    <name evidence="8" type="ORF">CLV25_101336</name>
</gene>
<dbReference type="InterPro" id="IPR013525">
    <property type="entry name" value="ABC2_TM"/>
</dbReference>
<evidence type="ECO:0000256" key="4">
    <source>
        <dbReference type="ARBA" id="ARBA00022989"/>
    </source>
</evidence>
<dbReference type="InterPro" id="IPR051449">
    <property type="entry name" value="ABC-2_transporter_component"/>
</dbReference>
<keyword evidence="3 6" id="KW-0812">Transmembrane</keyword>
<evidence type="ECO:0000256" key="1">
    <source>
        <dbReference type="ARBA" id="ARBA00004651"/>
    </source>
</evidence>
<dbReference type="Pfam" id="PF12698">
    <property type="entry name" value="ABC2_membrane_3"/>
    <property type="match status" value="1"/>
</dbReference>
<feature type="transmembrane region" description="Helical" evidence="6">
    <location>
        <begin position="21"/>
        <end position="42"/>
    </location>
</feature>
<evidence type="ECO:0000313" key="8">
    <source>
        <dbReference type="EMBL" id="TCN73118.1"/>
    </source>
</evidence>
<keyword evidence="5 6" id="KW-0472">Membrane</keyword>
<reference evidence="8 9" key="1">
    <citation type="submission" date="2019-03" db="EMBL/GenBank/DDBJ databases">
        <title>Genomic Encyclopedia of Archaeal and Bacterial Type Strains, Phase II (KMG-II): from individual species to whole genera.</title>
        <authorList>
            <person name="Goeker M."/>
        </authorList>
    </citation>
    <scope>NUCLEOTIDE SEQUENCE [LARGE SCALE GENOMIC DNA]</scope>
    <source>
        <strain evidence="8 9">RL-C</strain>
    </source>
</reference>
<feature type="transmembrane region" description="Helical" evidence="6">
    <location>
        <begin position="178"/>
        <end position="198"/>
    </location>
</feature>
<sequence>MNKTLLIIKREFLTRVKKKSFIIMTLLTPILMGALMVVPGMLASMGDTSSKKIAVVDKTKMFVNKLQGTEKVSFEYIGEQDLPAYKKAMTDKGVDAILVINQGIINNPKDAVIYSNEDVSVEMSSMIESNMEDLIKEEKMRTFNIQNLDEMLKQVKSSVNLNTIKLDENGMEKETNTVVIMGIAYIFGFLMYLFIFLFGSQVMRGVIEEKSNRVVEVIISSVKPIQLMMGKIIGVAAVGLLQFTIWILLSLAIFVGVKGYMMSSYSEKMAQQTQVTSVMSAQGGTQISEEDMAKIQDEVGDTTKIFNSISERIIPILFYFVIFFLGGYLLYSSLFAAVGSAVDNETETQQLMLPITIPIILALMVMMHTFQNPNSSISFWFSMIPLTSPIVMMARIPFEIPTWEVILSIVILYATIFAVIWLSAKIYRTGILMYGKKTSFKEMLKWIKHS</sequence>
<dbReference type="OrthoDB" id="9768837at2"/>
<feature type="domain" description="ABC-2 type transporter transmembrane" evidence="7">
    <location>
        <begin position="19"/>
        <end position="424"/>
    </location>
</feature>
<proteinExistence type="predicted"/>
<comment type="subcellular location">
    <subcellularLocation>
        <location evidence="1">Cell membrane</location>
        <topology evidence="1">Multi-pass membrane protein</topology>
    </subcellularLocation>
</comment>
<feature type="transmembrane region" description="Helical" evidence="6">
    <location>
        <begin position="351"/>
        <end position="371"/>
    </location>
</feature>
<evidence type="ECO:0000259" key="7">
    <source>
        <dbReference type="Pfam" id="PF12698"/>
    </source>
</evidence>
<dbReference type="GO" id="GO:0005524">
    <property type="term" value="F:ATP binding"/>
    <property type="evidence" value="ECO:0007669"/>
    <property type="project" value="InterPro"/>
</dbReference>
<organism evidence="8 9">
    <name type="scientific">Acetobacteroides hydrogenigenes</name>
    <dbReference type="NCBI Taxonomy" id="979970"/>
    <lineage>
        <taxon>Bacteria</taxon>
        <taxon>Pseudomonadati</taxon>
        <taxon>Bacteroidota</taxon>
        <taxon>Bacteroidia</taxon>
        <taxon>Bacteroidales</taxon>
        <taxon>Rikenellaceae</taxon>
        <taxon>Acetobacteroides</taxon>
    </lineage>
</organism>
<dbReference type="GO" id="GO:0140359">
    <property type="term" value="F:ABC-type transporter activity"/>
    <property type="evidence" value="ECO:0007669"/>
    <property type="project" value="InterPro"/>
</dbReference>
<evidence type="ECO:0000256" key="5">
    <source>
        <dbReference type="ARBA" id="ARBA00023136"/>
    </source>
</evidence>